<dbReference type="eggNOG" id="KOG1609">
    <property type="taxonomic scope" value="Eukaryota"/>
</dbReference>
<feature type="transmembrane region" description="Helical" evidence="1">
    <location>
        <begin position="310"/>
        <end position="335"/>
    </location>
</feature>
<dbReference type="AlphaFoldDB" id="A0A0D3A2J0"/>
<dbReference type="EnsemblPlants" id="Bo1g010150.1">
    <property type="protein sequence ID" value="Bo1g010150.1"/>
    <property type="gene ID" value="Bo1g010150"/>
</dbReference>
<feature type="transmembrane region" description="Helical" evidence="1">
    <location>
        <begin position="191"/>
        <end position="209"/>
    </location>
</feature>
<feature type="transmembrane region" description="Helical" evidence="1">
    <location>
        <begin position="215"/>
        <end position="233"/>
    </location>
</feature>
<dbReference type="Gramene" id="Bo1g010150.1">
    <property type="protein sequence ID" value="Bo1g010150.1"/>
    <property type="gene ID" value="Bo1g010150"/>
</dbReference>
<keyword evidence="1" id="KW-0472">Membrane</keyword>
<feature type="domain" description="E3 ubiquitin-protein ligase MARCHF6-like C-terminal" evidence="2">
    <location>
        <begin position="647"/>
        <end position="778"/>
    </location>
</feature>
<feature type="transmembrane region" description="Helical" evidence="1">
    <location>
        <begin position="710"/>
        <end position="736"/>
    </location>
</feature>
<organism evidence="3 4">
    <name type="scientific">Brassica oleracea var. oleracea</name>
    <dbReference type="NCBI Taxonomy" id="109376"/>
    <lineage>
        <taxon>Eukaryota</taxon>
        <taxon>Viridiplantae</taxon>
        <taxon>Streptophyta</taxon>
        <taxon>Embryophyta</taxon>
        <taxon>Tracheophyta</taxon>
        <taxon>Spermatophyta</taxon>
        <taxon>Magnoliopsida</taxon>
        <taxon>eudicotyledons</taxon>
        <taxon>Gunneridae</taxon>
        <taxon>Pentapetalae</taxon>
        <taxon>rosids</taxon>
        <taxon>malvids</taxon>
        <taxon>Brassicales</taxon>
        <taxon>Brassicaceae</taxon>
        <taxon>Brassiceae</taxon>
        <taxon>Brassica</taxon>
    </lineage>
</organism>
<keyword evidence="1" id="KW-0812">Transmembrane</keyword>
<feature type="transmembrane region" description="Helical" evidence="1">
    <location>
        <begin position="756"/>
        <end position="781"/>
    </location>
</feature>
<accession>A0A0D3A2J0</accession>
<keyword evidence="1" id="KW-1133">Transmembrane helix</keyword>
<protein>
    <recommendedName>
        <fullName evidence="2">E3 ubiquitin-protein ligase MARCHF6-like C-terminal domain-containing protein</fullName>
    </recommendedName>
</protein>
<reference evidence="3 4" key="1">
    <citation type="journal article" date="2014" name="Genome Biol.">
        <title>Transcriptome and methylome profiling reveals relics of genome dominance in the mesopolyploid Brassica oleracea.</title>
        <authorList>
            <person name="Parkin I.A."/>
            <person name="Koh C."/>
            <person name="Tang H."/>
            <person name="Robinson S.J."/>
            <person name="Kagale S."/>
            <person name="Clarke W.E."/>
            <person name="Town C.D."/>
            <person name="Nixon J."/>
            <person name="Krishnakumar V."/>
            <person name="Bidwell S.L."/>
            <person name="Denoeud F."/>
            <person name="Belcram H."/>
            <person name="Links M.G."/>
            <person name="Just J."/>
            <person name="Clarke C."/>
            <person name="Bender T."/>
            <person name="Huebert T."/>
            <person name="Mason A.S."/>
            <person name="Pires J.C."/>
            <person name="Barker G."/>
            <person name="Moore J."/>
            <person name="Walley P.G."/>
            <person name="Manoli S."/>
            <person name="Batley J."/>
            <person name="Edwards D."/>
            <person name="Nelson M.N."/>
            <person name="Wang X."/>
            <person name="Paterson A.H."/>
            <person name="King G."/>
            <person name="Bancroft I."/>
            <person name="Chalhoub B."/>
            <person name="Sharpe A.G."/>
        </authorList>
    </citation>
    <scope>NUCLEOTIDE SEQUENCE</scope>
    <source>
        <strain evidence="3 4">cv. TO1000</strain>
    </source>
</reference>
<feature type="transmembrane region" description="Helical" evidence="1">
    <location>
        <begin position="424"/>
        <end position="442"/>
    </location>
</feature>
<feature type="transmembrane region" description="Helical" evidence="1">
    <location>
        <begin position="558"/>
        <end position="591"/>
    </location>
</feature>
<reference evidence="3" key="2">
    <citation type="submission" date="2015-03" db="UniProtKB">
        <authorList>
            <consortium name="EnsemblPlants"/>
        </authorList>
    </citation>
    <scope>IDENTIFICATION</scope>
</reference>
<keyword evidence="4" id="KW-1185">Reference proteome</keyword>
<evidence type="ECO:0000259" key="2">
    <source>
        <dbReference type="Pfam" id="PF23113"/>
    </source>
</evidence>
<dbReference type="HOGENOM" id="CLU_006373_3_0_1"/>
<dbReference type="OMA" id="WFYEERI"/>
<dbReference type="PANTHER" id="PTHR13145:SF3">
    <property type="entry name" value="RING_FYVE_PHD ZINC FINGER SUPERFAMILY PROTEIN"/>
    <property type="match status" value="1"/>
</dbReference>
<feature type="transmembrane region" description="Helical" evidence="1">
    <location>
        <begin position="277"/>
        <end position="298"/>
    </location>
</feature>
<dbReference type="PANTHER" id="PTHR13145">
    <property type="entry name" value="SSM4 PROTEIN"/>
    <property type="match status" value="1"/>
</dbReference>
<feature type="transmembrane region" description="Helical" evidence="1">
    <location>
        <begin position="39"/>
        <end position="59"/>
    </location>
</feature>
<evidence type="ECO:0000256" key="1">
    <source>
        <dbReference type="SAM" id="Phobius"/>
    </source>
</evidence>
<evidence type="ECO:0000313" key="4">
    <source>
        <dbReference type="Proteomes" id="UP000032141"/>
    </source>
</evidence>
<dbReference type="GO" id="GO:0036503">
    <property type="term" value="P:ERAD pathway"/>
    <property type="evidence" value="ECO:0007669"/>
    <property type="project" value="TreeGrafter"/>
</dbReference>
<feature type="transmembrane region" description="Helical" evidence="1">
    <location>
        <begin position="245"/>
        <end position="265"/>
    </location>
</feature>
<evidence type="ECO:0000313" key="3">
    <source>
        <dbReference type="EnsemblPlants" id="Bo1g010150.1"/>
    </source>
</evidence>
<feature type="transmembrane region" description="Helical" evidence="1">
    <location>
        <begin position="603"/>
        <end position="626"/>
    </location>
</feature>
<feature type="transmembrane region" description="Helical" evidence="1">
    <location>
        <begin position="355"/>
        <end position="379"/>
    </location>
</feature>
<name>A0A0D3A2J0_BRAOL</name>
<dbReference type="GO" id="GO:0005789">
    <property type="term" value="C:endoplasmic reticulum membrane"/>
    <property type="evidence" value="ECO:0007669"/>
    <property type="project" value="TreeGrafter"/>
</dbReference>
<feature type="transmembrane region" description="Helical" evidence="1">
    <location>
        <begin position="666"/>
        <end position="689"/>
    </location>
</feature>
<dbReference type="Pfam" id="PF23113">
    <property type="entry name" value="MARCHF6_C"/>
    <property type="match status" value="1"/>
</dbReference>
<dbReference type="Proteomes" id="UP000032141">
    <property type="component" value="Chromosome C1"/>
</dbReference>
<feature type="transmembrane region" description="Helical" evidence="1">
    <location>
        <begin position="633"/>
        <end position="654"/>
    </location>
</feature>
<feature type="transmembrane region" description="Helical" evidence="1">
    <location>
        <begin position="79"/>
        <end position="102"/>
    </location>
</feature>
<sequence>MFLLTQVCGRSYSFVPVYSENAPERLPCREFVRGLSLRALGVAAYVFAILFNAFCFSLHPWGRSNATHNQRLFRVSENFAFLLSGFLYNAWIAFLMAIMAVLKLMAEDFFGLLLEIDVEDDEPGLIRGVVARVFWKHMAILCDWWHDRLTVSGFIYVLVIEPDEAVLRPRNPQFHEFGAVRRFLFLLDDNAFAVLATSIYVSFFFVLLPFTMGRLVSAVLLLFQPMGVATQLLSGDSSLVQEPVLVGYLTMLSLSLAYLGSFATLSRDTIQAIAKRLSMGFFRVAMTLQYVLWVICSAKMWKNLFVVKDGFVLCLKFGVLPLALGCWFDFCTLPILGTTVPQRLEFISDCPFVMILHWMFGQLCLLWVCNAMGLIQKILQKRPFWFLLDVTDPNYKITKLYLGQFLFALAFHASLMVILVHLPILTISFISPSFFPIQLWFYEERIKLLSMFAYVSFARTRAMDWLAELIKPAIEPTVHKWIIIVSSWLQLSDFFLENHANQNVRPLLQQELEARDSWSILSPIAEGSLVRFYESQNDATSEEDTDDDRFITLRIGLMFVLAALSLFLISTISMALPILVGRTFFHCIYFIMIKFRLKNDDVYGFWIGCYILRVSYVRTCFIFNLIMNRRTDLLLNLVLLWIRNTLLLSIWVPLKEPPVYLLLRDWLIGLVVLHIWTYLTMFTRVNCFATVACREKLDRIKSVGINRLPWTWLLGNVMCPIINTLLTTLAFPFWVANSLFPLLQFSGAVDQAVQRLIWPVLLAIIILGLAAKLTLDLFLYIHRLEYDDRYMVGDRVADFIEDQEYGIKLRTM</sequence>
<proteinExistence type="predicted"/>
<dbReference type="InterPro" id="IPR056521">
    <property type="entry name" value="MARCHF6-like_C"/>
</dbReference>